<dbReference type="InterPro" id="IPR000424">
    <property type="entry name" value="Primosome_PriB/ssb"/>
</dbReference>
<keyword evidence="5" id="KW-1185">Reference proteome</keyword>
<dbReference type="InterPro" id="IPR012340">
    <property type="entry name" value="NA-bd_OB-fold"/>
</dbReference>
<evidence type="ECO:0000313" key="5">
    <source>
        <dbReference type="Proteomes" id="UP000325415"/>
    </source>
</evidence>
<evidence type="ECO:0000256" key="2">
    <source>
        <dbReference type="PROSITE-ProRule" id="PRU00252"/>
    </source>
</evidence>
<dbReference type="SUPFAM" id="SSF50249">
    <property type="entry name" value="Nucleic acid-binding proteins"/>
    <property type="match status" value="1"/>
</dbReference>
<dbReference type="Gene3D" id="2.40.50.140">
    <property type="entry name" value="Nucleic acid-binding proteins"/>
    <property type="match status" value="1"/>
</dbReference>
<protein>
    <submittedName>
        <fullName evidence="4">Single-stranded DNA-binding protein</fullName>
    </submittedName>
</protein>
<dbReference type="EMBL" id="QDAG01000006">
    <property type="protein sequence ID" value="KAE8128128.1"/>
    <property type="molecule type" value="Genomic_DNA"/>
</dbReference>
<dbReference type="Pfam" id="PF00436">
    <property type="entry name" value="SSB"/>
    <property type="match status" value="1"/>
</dbReference>
<evidence type="ECO:0000256" key="3">
    <source>
        <dbReference type="SAM" id="MobiDB-lite"/>
    </source>
</evidence>
<proteinExistence type="predicted"/>
<dbReference type="GO" id="GO:0003697">
    <property type="term" value="F:single-stranded DNA binding"/>
    <property type="evidence" value="ECO:0007669"/>
    <property type="project" value="InterPro"/>
</dbReference>
<name>A0A5N6S384_9BIFI</name>
<dbReference type="CDD" id="cd04496">
    <property type="entry name" value="SSB_OBF"/>
    <property type="match status" value="1"/>
</dbReference>
<keyword evidence="1 2" id="KW-0238">DNA-binding</keyword>
<feature type="compositionally biased region" description="Polar residues" evidence="3">
    <location>
        <begin position="212"/>
        <end position="222"/>
    </location>
</feature>
<accession>A0A5N6S384</accession>
<gene>
    <name evidence="4" type="ORF">DDE84_07065</name>
</gene>
<evidence type="ECO:0000256" key="1">
    <source>
        <dbReference type="ARBA" id="ARBA00023125"/>
    </source>
</evidence>
<comment type="caution">
    <text evidence="4">The sequence shown here is derived from an EMBL/GenBank/DDBJ whole genome shotgun (WGS) entry which is preliminary data.</text>
</comment>
<dbReference type="Proteomes" id="UP000325415">
    <property type="component" value="Unassembled WGS sequence"/>
</dbReference>
<dbReference type="AlphaFoldDB" id="A0A5N6S384"/>
<feature type="compositionally biased region" description="Polar residues" evidence="3">
    <location>
        <begin position="162"/>
        <end position="182"/>
    </location>
</feature>
<sequence>MPAGVAASLICSLYDGIPRRASCGPTTAAQELQSGRLYSTTNGGVMAQQGIITITGFVGANPIGFGREGKTGGCSFRVGSTRSYFHAASGEWKDQPTTWLTVKAFRTLAVNVLASVRKGDPVIVSGLLNTEEWQQDGGNRSRIVIEASAVGHDLSRGVGSFQRQNAQRGQPSGPLSGQSAETPSGQSAESAGQSGSAGQSAEPSALSAGPPANQQGEGQDSGQEYDGENAEAGEPRNAEEFADPEF</sequence>
<feature type="region of interest" description="Disordered" evidence="3">
    <location>
        <begin position="162"/>
        <end position="246"/>
    </location>
</feature>
<feature type="compositionally biased region" description="Low complexity" evidence="3">
    <location>
        <begin position="183"/>
        <end position="205"/>
    </location>
</feature>
<evidence type="ECO:0000313" key="4">
    <source>
        <dbReference type="EMBL" id="KAE8128128.1"/>
    </source>
</evidence>
<reference evidence="4 5" key="1">
    <citation type="submission" date="2018-04" db="EMBL/GenBank/DDBJ databases">
        <authorList>
            <person name="Eckel V.P."/>
            <person name="Vogel R.F."/>
        </authorList>
    </citation>
    <scope>NUCLEOTIDE SEQUENCE [LARGE SCALE GENOMIC DNA]</scope>
    <source>
        <strain evidence="5">TMW 2.1764</strain>
    </source>
</reference>
<dbReference type="PROSITE" id="PS50935">
    <property type="entry name" value="SSB"/>
    <property type="match status" value="1"/>
</dbReference>
<organism evidence="4 5">
    <name type="scientific">Bifidobacterium tibiigranuli</name>
    <dbReference type="NCBI Taxonomy" id="2172043"/>
    <lineage>
        <taxon>Bacteria</taxon>
        <taxon>Bacillati</taxon>
        <taxon>Actinomycetota</taxon>
        <taxon>Actinomycetes</taxon>
        <taxon>Bifidobacteriales</taxon>
        <taxon>Bifidobacteriaceae</taxon>
        <taxon>Bifidobacterium</taxon>
    </lineage>
</organism>